<keyword evidence="4 5" id="KW-0472">Membrane</keyword>
<accession>A0ABT6DHD1</accession>
<dbReference type="GO" id="GO:0006508">
    <property type="term" value="P:proteolysis"/>
    <property type="evidence" value="ECO:0007669"/>
    <property type="project" value="UniProtKB-KW"/>
</dbReference>
<dbReference type="EMBL" id="JANRMI010000002">
    <property type="protein sequence ID" value="MDG0816216.1"/>
    <property type="molecule type" value="Genomic_DNA"/>
</dbReference>
<dbReference type="RefSeq" id="WP_277577693.1">
    <property type="nucleotide sequence ID" value="NZ_JANRMI010000002.1"/>
</dbReference>
<evidence type="ECO:0000313" key="8">
    <source>
        <dbReference type="Proteomes" id="UP001152321"/>
    </source>
</evidence>
<comment type="subcellular location">
    <subcellularLocation>
        <location evidence="1">Membrane</location>
        <topology evidence="1">Multi-pass membrane protein</topology>
    </subcellularLocation>
</comment>
<feature type="domain" description="Peptidase S54 rhomboid" evidence="6">
    <location>
        <begin position="73"/>
        <end position="211"/>
    </location>
</feature>
<dbReference type="InterPro" id="IPR035952">
    <property type="entry name" value="Rhomboid-like_sf"/>
</dbReference>
<feature type="transmembrane region" description="Helical" evidence="5">
    <location>
        <begin position="112"/>
        <end position="131"/>
    </location>
</feature>
<feature type="transmembrane region" description="Helical" evidence="5">
    <location>
        <begin position="137"/>
        <end position="159"/>
    </location>
</feature>
<evidence type="ECO:0000256" key="4">
    <source>
        <dbReference type="ARBA" id="ARBA00023136"/>
    </source>
</evidence>
<evidence type="ECO:0000256" key="5">
    <source>
        <dbReference type="SAM" id="Phobius"/>
    </source>
</evidence>
<protein>
    <submittedName>
        <fullName evidence="7">Rhomboid family intramembrane serine protease</fullName>
    </submittedName>
</protein>
<comment type="caution">
    <text evidence="7">The sequence shown here is derived from an EMBL/GenBank/DDBJ whole genome shotgun (WGS) entry which is preliminary data.</text>
</comment>
<feature type="transmembrane region" description="Helical" evidence="5">
    <location>
        <begin position="193"/>
        <end position="212"/>
    </location>
</feature>
<dbReference type="SUPFAM" id="SSF144091">
    <property type="entry name" value="Rhomboid-like"/>
    <property type="match status" value="1"/>
</dbReference>
<keyword evidence="7" id="KW-0378">Hydrolase</keyword>
<organism evidence="7 8">
    <name type="scientific">Bdellovibrio svalbardensis</name>
    <dbReference type="NCBI Taxonomy" id="2972972"/>
    <lineage>
        <taxon>Bacteria</taxon>
        <taxon>Pseudomonadati</taxon>
        <taxon>Bdellovibrionota</taxon>
        <taxon>Bdellovibrionia</taxon>
        <taxon>Bdellovibrionales</taxon>
        <taxon>Pseudobdellovibrionaceae</taxon>
        <taxon>Bdellovibrio</taxon>
    </lineage>
</organism>
<feature type="transmembrane region" description="Helical" evidence="5">
    <location>
        <begin position="82"/>
        <end position="105"/>
    </location>
</feature>
<dbReference type="Gene3D" id="1.20.1540.10">
    <property type="entry name" value="Rhomboid-like"/>
    <property type="match status" value="1"/>
</dbReference>
<gene>
    <name evidence="7" type="ORF">NWE73_07560</name>
</gene>
<feature type="transmembrane region" description="Helical" evidence="5">
    <location>
        <begin position="33"/>
        <end position="51"/>
    </location>
</feature>
<evidence type="ECO:0000259" key="6">
    <source>
        <dbReference type="Pfam" id="PF01694"/>
    </source>
</evidence>
<dbReference type="Pfam" id="PF01694">
    <property type="entry name" value="Rhomboid"/>
    <property type="match status" value="1"/>
</dbReference>
<evidence type="ECO:0000313" key="7">
    <source>
        <dbReference type="EMBL" id="MDG0816216.1"/>
    </source>
</evidence>
<evidence type="ECO:0000256" key="1">
    <source>
        <dbReference type="ARBA" id="ARBA00004141"/>
    </source>
</evidence>
<keyword evidence="8" id="KW-1185">Reference proteome</keyword>
<sequence>MEPSAPEETVTRPPLIWHRVVQTWLTRKPSPHAGFIAAISTFILVLGSIVYQQDFFQAHTWMDASRIKVFEHHQWWRLWTTLFAHADLGHLISNSILFFILGYFLTGYFGALLFPLAAFAFGGITNFFVLLNSPPDISLIGVSGVVYWMGGAWLALYFALDKRKTYLQRSLRIGGVALGVFMPATAFDPTISYGAHLIGFLTGLLYGVLYYLRHRSTFEAALISETITDE</sequence>
<dbReference type="GO" id="GO:0008233">
    <property type="term" value="F:peptidase activity"/>
    <property type="evidence" value="ECO:0007669"/>
    <property type="project" value="UniProtKB-KW"/>
</dbReference>
<name>A0ABT6DHD1_9BACT</name>
<keyword evidence="3 5" id="KW-1133">Transmembrane helix</keyword>
<proteinExistence type="predicted"/>
<dbReference type="InterPro" id="IPR022764">
    <property type="entry name" value="Peptidase_S54_rhomboid_dom"/>
</dbReference>
<dbReference type="Proteomes" id="UP001152321">
    <property type="component" value="Unassembled WGS sequence"/>
</dbReference>
<evidence type="ECO:0000256" key="3">
    <source>
        <dbReference type="ARBA" id="ARBA00022989"/>
    </source>
</evidence>
<evidence type="ECO:0000256" key="2">
    <source>
        <dbReference type="ARBA" id="ARBA00022692"/>
    </source>
</evidence>
<keyword evidence="7" id="KW-0645">Protease</keyword>
<dbReference type="PANTHER" id="PTHR43066">
    <property type="entry name" value="RHOMBOID-RELATED PROTEIN"/>
    <property type="match status" value="1"/>
</dbReference>
<reference evidence="7" key="1">
    <citation type="submission" date="2022-08" db="EMBL/GenBank/DDBJ databases">
        <title>Novel Bdellovibrio Species Isolated from Svalbard: Designation Bdellovibrio svalbardensis.</title>
        <authorList>
            <person name="Mitchell R.J."/>
            <person name="Choi S.Y."/>
        </authorList>
    </citation>
    <scope>NUCLEOTIDE SEQUENCE</scope>
    <source>
        <strain evidence="7">PAP01</strain>
    </source>
</reference>
<keyword evidence="2 5" id="KW-0812">Transmembrane</keyword>